<keyword evidence="5" id="KW-0378">Hydrolase</keyword>
<feature type="compositionally biased region" description="Gly residues" evidence="9">
    <location>
        <begin position="140"/>
        <end position="149"/>
    </location>
</feature>
<comment type="catalytic activity">
    <reaction evidence="8">
        <text>[GlcNAc-(1-&gt;4)-Mur2Ac(oyl-L-Ala-gamma-D-Glu-L-Lys-D-Ala-D-Ala)](n)-di-trans,octa-cis-undecaprenyl diphosphate + beta-D-GlcNAc-(1-&gt;4)-Mur2Ac(oyl-L-Ala-gamma-D-Glu-L-Lys-D-Ala-D-Ala)-di-trans,octa-cis-undecaprenyl diphosphate = [GlcNAc-(1-&gt;4)-Mur2Ac(oyl-L-Ala-gamma-D-Glu-L-Lys-D-Ala-D-Ala)](n+1)-di-trans,octa-cis-undecaprenyl diphosphate + di-trans,octa-cis-undecaprenyl diphosphate + H(+)</text>
        <dbReference type="Rhea" id="RHEA:23708"/>
        <dbReference type="Rhea" id="RHEA-COMP:9602"/>
        <dbReference type="Rhea" id="RHEA-COMP:9603"/>
        <dbReference type="ChEBI" id="CHEBI:15378"/>
        <dbReference type="ChEBI" id="CHEBI:58405"/>
        <dbReference type="ChEBI" id="CHEBI:60033"/>
        <dbReference type="ChEBI" id="CHEBI:78435"/>
        <dbReference type="EC" id="2.4.99.28"/>
    </reaction>
</comment>
<keyword evidence="2" id="KW-0645">Protease</keyword>
<dbReference type="PANTHER" id="PTHR32282:SF34">
    <property type="entry name" value="PENICILLIN-BINDING PROTEIN 1A"/>
    <property type="match status" value="1"/>
</dbReference>
<dbReference type="Gene3D" id="3.40.710.10">
    <property type="entry name" value="DD-peptidase/beta-lactamase superfamily"/>
    <property type="match status" value="1"/>
</dbReference>
<evidence type="ECO:0000256" key="2">
    <source>
        <dbReference type="ARBA" id="ARBA00022670"/>
    </source>
</evidence>
<evidence type="ECO:0000256" key="6">
    <source>
        <dbReference type="ARBA" id="ARBA00023268"/>
    </source>
</evidence>
<keyword evidence="10" id="KW-0472">Membrane</keyword>
<feature type="domain" description="Penicillin-binding protein transpeptidase" evidence="11">
    <location>
        <begin position="520"/>
        <end position="770"/>
    </location>
</feature>
<feature type="domain" description="Glycosyl transferase family 51" evidence="12">
    <location>
        <begin position="255"/>
        <end position="427"/>
    </location>
</feature>
<evidence type="ECO:0000256" key="5">
    <source>
        <dbReference type="ARBA" id="ARBA00022801"/>
    </source>
</evidence>
<dbReference type="Proteomes" id="UP000198282">
    <property type="component" value="Unassembled WGS sequence"/>
</dbReference>
<gene>
    <name evidence="13" type="ORF">SAMN05216276_1020137</name>
</gene>
<evidence type="ECO:0000259" key="12">
    <source>
        <dbReference type="Pfam" id="PF00912"/>
    </source>
</evidence>
<keyword evidence="6" id="KW-0511">Multifunctional enzyme</keyword>
<dbReference type="InterPro" id="IPR036950">
    <property type="entry name" value="PBP_transglycosylase"/>
</dbReference>
<keyword evidence="10" id="KW-0812">Transmembrane</keyword>
<keyword evidence="3" id="KW-0328">Glycosyltransferase</keyword>
<feature type="region of interest" description="Disordered" evidence="9">
    <location>
        <begin position="1"/>
        <end position="120"/>
    </location>
</feature>
<feature type="compositionally biased region" description="Low complexity" evidence="9">
    <location>
        <begin position="74"/>
        <end position="83"/>
    </location>
</feature>
<evidence type="ECO:0000259" key="11">
    <source>
        <dbReference type="Pfam" id="PF00905"/>
    </source>
</evidence>
<keyword evidence="14" id="KW-1185">Reference proteome</keyword>
<dbReference type="SUPFAM" id="SSF53955">
    <property type="entry name" value="Lysozyme-like"/>
    <property type="match status" value="1"/>
</dbReference>
<reference evidence="13 14" key="1">
    <citation type="submission" date="2017-06" db="EMBL/GenBank/DDBJ databases">
        <authorList>
            <person name="Kim H.J."/>
            <person name="Triplett B.A."/>
        </authorList>
    </citation>
    <scope>NUCLEOTIDE SEQUENCE [LARGE SCALE GENOMIC DNA]</scope>
    <source>
        <strain evidence="13 14">CGMCC 4.2132</strain>
    </source>
</reference>
<proteinExistence type="predicted"/>
<dbReference type="EMBL" id="FZOD01000020">
    <property type="protein sequence ID" value="SNS97340.1"/>
    <property type="molecule type" value="Genomic_DNA"/>
</dbReference>
<dbReference type="InterPro" id="IPR001264">
    <property type="entry name" value="Glyco_trans_51"/>
</dbReference>
<evidence type="ECO:0000256" key="8">
    <source>
        <dbReference type="ARBA" id="ARBA00049902"/>
    </source>
</evidence>
<dbReference type="InterPro" id="IPR023346">
    <property type="entry name" value="Lysozyme-like_dom_sf"/>
</dbReference>
<dbReference type="InterPro" id="IPR001460">
    <property type="entry name" value="PCN-bd_Tpept"/>
</dbReference>
<dbReference type="Pfam" id="PF00905">
    <property type="entry name" value="Transpeptidase"/>
    <property type="match status" value="1"/>
</dbReference>
<keyword evidence="1 13" id="KW-0121">Carboxypeptidase</keyword>
<feature type="compositionally biased region" description="Low complexity" evidence="9">
    <location>
        <begin position="91"/>
        <end position="103"/>
    </location>
</feature>
<keyword evidence="4" id="KW-0808">Transferase</keyword>
<dbReference type="PANTHER" id="PTHR32282">
    <property type="entry name" value="BINDING PROTEIN TRANSPEPTIDASE, PUTATIVE-RELATED"/>
    <property type="match status" value="1"/>
</dbReference>
<evidence type="ECO:0000313" key="13">
    <source>
        <dbReference type="EMBL" id="SNS97340.1"/>
    </source>
</evidence>
<dbReference type="AlphaFoldDB" id="A0A239IUM3"/>
<dbReference type="RefSeq" id="WP_179282141.1">
    <property type="nucleotide sequence ID" value="NZ_FZOD01000020.1"/>
</dbReference>
<dbReference type="Gene3D" id="1.10.3810.10">
    <property type="entry name" value="Biosynthetic peptidoglycan transglycosylase-like"/>
    <property type="match status" value="1"/>
</dbReference>
<feature type="compositionally biased region" description="Basic and acidic residues" evidence="9">
    <location>
        <begin position="110"/>
        <end position="120"/>
    </location>
</feature>
<dbReference type="GO" id="GO:0006508">
    <property type="term" value="P:proteolysis"/>
    <property type="evidence" value="ECO:0007669"/>
    <property type="project" value="UniProtKB-KW"/>
</dbReference>
<feature type="compositionally biased region" description="Gly residues" evidence="9">
    <location>
        <begin position="160"/>
        <end position="182"/>
    </location>
</feature>
<evidence type="ECO:0000256" key="10">
    <source>
        <dbReference type="SAM" id="Phobius"/>
    </source>
</evidence>
<dbReference type="SUPFAM" id="SSF56601">
    <property type="entry name" value="beta-lactamase/transpeptidase-like"/>
    <property type="match status" value="1"/>
</dbReference>
<dbReference type="InterPro" id="IPR050396">
    <property type="entry name" value="Glycosyltr_51/Transpeptidase"/>
</dbReference>
<dbReference type="GO" id="GO:0008658">
    <property type="term" value="F:penicillin binding"/>
    <property type="evidence" value="ECO:0007669"/>
    <property type="project" value="InterPro"/>
</dbReference>
<feature type="region of interest" description="Disordered" evidence="9">
    <location>
        <begin position="841"/>
        <end position="955"/>
    </location>
</feature>
<evidence type="ECO:0000256" key="7">
    <source>
        <dbReference type="ARBA" id="ARBA00034000"/>
    </source>
</evidence>
<name>A0A239IUM3_9ACTN</name>
<keyword evidence="10" id="KW-1133">Transmembrane helix</keyword>
<feature type="compositionally biased region" description="Low complexity" evidence="9">
    <location>
        <begin position="46"/>
        <end position="66"/>
    </location>
</feature>
<evidence type="ECO:0000256" key="3">
    <source>
        <dbReference type="ARBA" id="ARBA00022676"/>
    </source>
</evidence>
<dbReference type="GO" id="GO:0009252">
    <property type="term" value="P:peptidoglycan biosynthetic process"/>
    <property type="evidence" value="ECO:0007669"/>
    <property type="project" value="TreeGrafter"/>
</dbReference>
<comment type="catalytic activity">
    <reaction evidence="7">
        <text>Preferential cleavage: (Ac)2-L-Lys-D-Ala-|-D-Ala. Also transpeptidation of peptidyl-alanyl moieties that are N-acyl substituents of D-alanine.</text>
        <dbReference type="EC" id="3.4.16.4"/>
    </reaction>
</comment>
<dbReference type="GO" id="GO:0008955">
    <property type="term" value="F:peptidoglycan glycosyltransferase activity"/>
    <property type="evidence" value="ECO:0007669"/>
    <property type="project" value="UniProtKB-EC"/>
</dbReference>
<evidence type="ECO:0000256" key="1">
    <source>
        <dbReference type="ARBA" id="ARBA00022645"/>
    </source>
</evidence>
<dbReference type="GO" id="GO:0009002">
    <property type="term" value="F:serine-type D-Ala-D-Ala carboxypeptidase activity"/>
    <property type="evidence" value="ECO:0007669"/>
    <property type="project" value="UniProtKB-EC"/>
</dbReference>
<sequence>MPYPSAGQTGPPPQPGQMPPHGGPPQQPGQMPQYGGARQPGPPPQQGGTPRPAAMPYPGGAGQAGPPAQPGQMPPHGGARQAGPPQPGQMPPQTAATSQTAAMHQPGGARQRDTDPTGRRAEAAFEDTQAMLAAQASGGRPPGSGPGETGRGRRARGARGARGAGNPMGSGGPGGPAGGGPGDGEDEDEPGKRGWRRFVPSWKIVMASFVVLAAGVFGMIAVAYANTPVPTGVQASVDDQGSVIYYADGKTAIARLGVKRTPVTIDQIPDGVVDAVIALENRDFRTDSGIDLSGIMRSFWSTATGAQVQGASTITQQMARGYYDGLSKEVSIQRKIKEIFVAVKINKTLTKDEILTRYLNAIYFGRGANGIGAAAQAFFGKSISKLTPPEGAYLAGRIQNPSAFDIQEQKGNFAPTKERYDAALKYMVESNPTAYGKYAGAKFEDLKFAKIKTDKSYDGLKGYMLNIVFRELAKGGISRDDLDTKGLKVYTTFDKKMMETARSVVNARTASLDHTIHATVASVNPKNGRVVAFYSGDDYTSDYNNRAFTSTKQAASAFKPYVLAAWLENGWSLNSYVDGMSTIDMPGTTTIKNSHAAPYGPITTEKALADSVNTVFVQMGDKVGLKEVARIAKEAGVGEEAKRNPAYQGKNGVDYAVDEQKFQVTIGSASVTAVEQAAGYSIFANAGKHVDWHTIIKVVDAKTGLVVVPEQAVERQVISADAAADAVVALQEVVKSGTGTAANFGVRPVAGKTGTNDNNKDAWFVGFTPQLVTAVGMFKDVPYDKTGKRALKVDKHGLPNSKIKGVLWKEEPMPSFIGGGGTPTQIWHDYMQIVTAKDKVEQFPPPSHTGVTNNLVTPKPTPSPTPTAEDPFASDGGDGGGGNQWPDDGGFGTGDGSGDGGDQMDRPPGEECLPGDGSCDNRGGGGDGSPNGEFGGGAAPGAATGPNPQPSGQRP</sequence>
<feature type="region of interest" description="Disordered" evidence="9">
    <location>
        <begin position="135"/>
        <end position="194"/>
    </location>
</feature>
<evidence type="ECO:0000256" key="9">
    <source>
        <dbReference type="SAM" id="MobiDB-lite"/>
    </source>
</evidence>
<feature type="transmembrane region" description="Helical" evidence="10">
    <location>
        <begin position="202"/>
        <end position="225"/>
    </location>
</feature>
<evidence type="ECO:0000256" key="4">
    <source>
        <dbReference type="ARBA" id="ARBA00022679"/>
    </source>
</evidence>
<organism evidence="13 14">
    <name type="scientific">Streptosporangium subroseum</name>
    <dbReference type="NCBI Taxonomy" id="106412"/>
    <lineage>
        <taxon>Bacteria</taxon>
        <taxon>Bacillati</taxon>
        <taxon>Actinomycetota</taxon>
        <taxon>Actinomycetes</taxon>
        <taxon>Streptosporangiales</taxon>
        <taxon>Streptosporangiaceae</taxon>
        <taxon>Streptosporangium</taxon>
    </lineage>
</organism>
<dbReference type="GO" id="GO:0030288">
    <property type="term" value="C:outer membrane-bounded periplasmic space"/>
    <property type="evidence" value="ECO:0007669"/>
    <property type="project" value="TreeGrafter"/>
</dbReference>
<dbReference type="InterPro" id="IPR012338">
    <property type="entry name" value="Beta-lactam/transpept-like"/>
</dbReference>
<dbReference type="Pfam" id="PF00912">
    <property type="entry name" value="Transgly"/>
    <property type="match status" value="1"/>
</dbReference>
<protein>
    <submittedName>
        <fullName evidence="13">Membrane carboxypeptidase (Penicillin-binding protein)</fullName>
    </submittedName>
</protein>
<evidence type="ECO:0000313" key="14">
    <source>
        <dbReference type="Proteomes" id="UP000198282"/>
    </source>
</evidence>
<accession>A0A239IUM3</accession>
<feature type="compositionally biased region" description="Gly residues" evidence="9">
    <location>
        <begin position="922"/>
        <end position="939"/>
    </location>
</feature>
<feature type="compositionally biased region" description="Pro residues" evidence="9">
    <location>
        <begin position="10"/>
        <end position="27"/>
    </location>
</feature>
<feature type="compositionally biased region" description="Gly residues" evidence="9">
    <location>
        <begin position="876"/>
        <end position="901"/>
    </location>
</feature>
<feature type="compositionally biased region" description="Low complexity" evidence="9">
    <location>
        <begin position="28"/>
        <end position="39"/>
    </location>
</feature>